<evidence type="ECO:0000256" key="1">
    <source>
        <dbReference type="ARBA" id="ARBA00001957"/>
    </source>
</evidence>
<dbReference type="InterPro" id="IPR045851">
    <property type="entry name" value="AMP-bd_C_sf"/>
</dbReference>
<dbReference type="NCBIfam" id="TIGR01733">
    <property type="entry name" value="AA-adenyl-dom"/>
    <property type="match status" value="1"/>
</dbReference>
<dbReference type="FunFam" id="2.30.38.10:FF:000001">
    <property type="entry name" value="Non-ribosomal peptide synthetase PvdI"/>
    <property type="match status" value="1"/>
</dbReference>
<dbReference type="PANTHER" id="PTHR45527:SF1">
    <property type="entry name" value="FATTY ACID SYNTHASE"/>
    <property type="match status" value="1"/>
</dbReference>
<dbReference type="InterPro" id="IPR029058">
    <property type="entry name" value="AB_hydrolase_fold"/>
</dbReference>
<dbReference type="InterPro" id="IPR001031">
    <property type="entry name" value="Thioesterase"/>
</dbReference>
<evidence type="ECO:0000256" key="3">
    <source>
        <dbReference type="ARBA" id="ARBA00022450"/>
    </source>
</evidence>
<keyword evidence="4" id="KW-0597">Phosphoprotein</keyword>
<dbReference type="SUPFAM" id="SSF53474">
    <property type="entry name" value="alpha/beta-Hydrolases"/>
    <property type="match status" value="1"/>
</dbReference>
<proteinExistence type="inferred from homology"/>
<dbReference type="InterPro" id="IPR025110">
    <property type="entry name" value="AMP-bd_C"/>
</dbReference>
<dbReference type="GO" id="GO:0031177">
    <property type="term" value="F:phosphopantetheine binding"/>
    <property type="evidence" value="ECO:0007669"/>
    <property type="project" value="InterPro"/>
</dbReference>
<dbReference type="Pfam" id="PF00501">
    <property type="entry name" value="AMP-binding"/>
    <property type="match status" value="1"/>
</dbReference>
<gene>
    <name evidence="6" type="ORF">VF08_15490</name>
</gene>
<dbReference type="Pfam" id="PF00975">
    <property type="entry name" value="Thioesterase"/>
    <property type="match status" value="1"/>
</dbReference>
<dbReference type="InterPro" id="IPR010071">
    <property type="entry name" value="AA_adenyl_dom"/>
</dbReference>
<dbReference type="Gene3D" id="2.30.38.10">
    <property type="entry name" value="Luciferase, Domain 3"/>
    <property type="match status" value="1"/>
</dbReference>
<dbReference type="Proteomes" id="UP000222310">
    <property type="component" value="Unassembled WGS sequence"/>
</dbReference>
<dbReference type="InterPro" id="IPR020806">
    <property type="entry name" value="PKS_PP-bd"/>
</dbReference>
<dbReference type="InterPro" id="IPR036736">
    <property type="entry name" value="ACP-like_sf"/>
</dbReference>
<dbReference type="FunFam" id="1.10.1200.10:FF:000005">
    <property type="entry name" value="Nonribosomal peptide synthetase 1"/>
    <property type="match status" value="1"/>
</dbReference>
<comment type="caution">
    <text evidence="6">The sequence shown here is derived from an EMBL/GenBank/DDBJ whole genome shotgun (WGS) entry which is preliminary data.</text>
</comment>
<dbReference type="InterPro" id="IPR009081">
    <property type="entry name" value="PP-bd_ACP"/>
</dbReference>
<sequence>MLYQQFREVFKILEMSTNNNLEQINLRNSQVSQTSAPHQCIHQMFEIQVERSPQATAVVFENDQLSYEQLNQQANQLAHHLRTLGVKSEVLVGIYLERSLEMVVGLLGILKAGGAYLPLDPAYPSERLTYILKDSRISAIVTTQQLVSSLPDGITHIVCLDSDWHVISENNRENLVCNTTPDNLIYTIYTSGSTGQPKGVMITHGGICNQITWRQTTFRLTPADKVLQNISLSFDPSVWQIFWPLCWGAQLIMARPSGNLDSRYLVELILQQQITVMALVPSMLRVLLEEKQIENCQSLRHITCGGEALPVELIERFFTKLNLDDVLYNCYGPTEASIDATFWKCHRNSNYLIAPIGCAIANTQIYILNENLEPVAIGQLGELHIGGAGLARGYLNRPHLTNEKFIPNPLSNEPKARLYKTGDLARYLDNGNIEFLGRLDNQVKVRGFRIELAEVEAILAQHPGIQQTVVIAREDNPGDQRLIAYIVPKKEQTPTFTELREFLKQKLPYYMLPNSLVVLDALPLTPNGKVDSRALRVSNQNIQPSNKIFVPPRDELELRLTKIWEKVLGIQPMSIKNNFFDMGGHSLLAVRLFAEIEKTFGKNLPLVTLLQAPTIEELANILRQPEWVKPWSSLVPIQPNGSKPPFFLVHAVGGNILSYCDLARHLGLNQPVYGLQAQGLDGKTAPHTRIEDMAAQYIKEIRTIQPNGPYFLGGASFGGTVVFEMAQQLYAQGEKVALLSLFDSAGLNNLPTTFFDLISGHVNNLAQLKPQEQLVYIWQRLKWQICKRIAKPIHQLSLISGNVERSPQTLHNLSVLEANIHASKNYVPQVYPSHITLFRAKLRSSRYYFDPQGGWGGLASQGIEIHEIPGDHNSILIEPHVQVLAEKLKACLDRVQSL</sequence>
<organism evidence="6 7">
    <name type="scientific">Nostoc linckia z8</name>
    <dbReference type="NCBI Taxonomy" id="1628746"/>
    <lineage>
        <taxon>Bacteria</taxon>
        <taxon>Bacillati</taxon>
        <taxon>Cyanobacteriota</taxon>
        <taxon>Cyanophyceae</taxon>
        <taxon>Nostocales</taxon>
        <taxon>Nostocaceae</taxon>
        <taxon>Nostoc</taxon>
    </lineage>
</organism>
<dbReference type="EMBL" id="LAHD01000039">
    <property type="protein sequence ID" value="PHK03369.1"/>
    <property type="molecule type" value="Genomic_DNA"/>
</dbReference>
<evidence type="ECO:0000256" key="4">
    <source>
        <dbReference type="ARBA" id="ARBA00022553"/>
    </source>
</evidence>
<dbReference type="GO" id="GO:0005737">
    <property type="term" value="C:cytoplasm"/>
    <property type="evidence" value="ECO:0007669"/>
    <property type="project" value="TreeGrafter"/>
</dbReference>
<dbReference type="Gene3D" id="3.40.50.1820">
    <property type="entry name" value="alpha/beta hydrolase"/>
    <property type="match status" value="1"/>
</dbReference>
<dbReference type="Gene3D" id="3.30.300.30">
    <property type="match status" value="1"/>
</dbReference>
<feature type="domain" description="Carrier" evidence="5">
    <location>
        <begin position="551"/>
        <end position="626"/>
    </location>
</feature>
<dbReference type="Gene3D" id="3.40.50.980">
    <property type="match status" value="2"/>
</dbReference>
<dbReference type="PROSITE" id="PS50075">
    <property type="entry name" value="CARRIER"/>
    <property type="match status" value="1"/>
</dbReference>
<dbReference type="PANTHER" id="PTHR45527">
    <property type="entry name" value="NONRIBOSOMAL PEPTIDE SYNTHETASE"/>
    <property type="match status" value="1"/>
</dbReference>
<dbReference type="Pfam" id="PF13193">
    <property type="entry name" value="AMP-binding_C"/>
    <property type="match status" value="1"/>
</dbReference>
<reference evidence="6 7" key="1">
    <citation type="submission" date="2015-02" db="EMBL/GenBank/DDBJ databases">
        <title>Nostoc linckia genome annotation.</title>
        <authorList>
            <person name="Zhou Z."/>
        </authorList>
    </citation>
    <scope>NUCLEOTIDE SEQUENCE [LARGE SCALE GENOMIC DNA]</scope>
    <source>
        <strain evidence="7">z8</strain>
    </source>
</reference>
<accession>A0A9Q5ZC03</accession>
<dbReference type="GO" id="GO:0044550">
    <property type="term" value="P:secondary metabolite biosynthetic process"/>
    <property type="evidence" value="ECO:0007669"/>
    <property type="project" value="UniProtKB-ARBA"/>
</dbReference>
<dbReference type="AlphaFoldDB" id="A0A9Q5ZC03"/>
<dbReference type="SUPFAM" id="SSF47336">
    <property type="entry name" value="ACP-like"/>
    <property type="match status" value="1"/>
</dbReference>
<protein>
    <submittedName>
        <fullName evidence="6">Amino acid adenylation protein</fullName>
    </submittedName>
</protein>
<evidence type="ECO:0000313" key="7">
    <source>
        <dbReference type="Proteomes" id="UP000222310"/>
    </source>
</evidence>
<dbReference type="FunFam" id="3.40.50.12780:FF:000012">
    <property type="entry name" value="Non-ribosomal peptide synthetase"/>
    <property type="match status" value="1"/>
</dbReference>
<dbReference type="GO" id="GO:0043041">
    <property type="term" value="P:amino acid activation for nonribosomal peptide biosynthetic process"/>
    <property type="evidence" value="ECO:0007669"/>
    <property type="project" value="TreeGrafter"/>
</dbReference>
<evidence type="ECO:0000259" key="5">
    <source>
        <dbReference type="PROSITE" id="PS50075"/>
    </source>
</evidence>
<dbReference type="FunFam" id="3.40.50.980:FF:000002">
    <property type="entry name" value="Enterobactin synthetase component F"/>
    <property type="match status" value="1"/>
</dbReference>
<dbReference type="CDD" id="cd05930">
    <property type="entry name" value="A_NRPS"/>
    <property type="match status" value="1"/>
</dbReference>
<name>A0A9Q5ZC03_NOSLI</name>
<evidence type="ECO:0000256" key="2">
    <source>
        <dbReference type="ARBA" id="ARBA00006432"/>
    </source>
</evidence>
<dbReference type="FunFam" id="3.30.300.30:FF:000010">
    <property type="entry name" value="Enterobactin synthetase component F"/>
    <property type="match status" value="1"/>
</dbReference>
<comment type="similarity">
    <text evidence="2">Belongs to the ATP-dependent AMP-binding enzyme family.</text>
</comment>
<evidence type="ECO:0000313" key="6">
    <source>
        <dbReference type="EMBL" id="PHK03369.1"/>
    </source>
</evidence>
<dbReference type="SMART" id="SM00823">
    <property type="entry name" value="PKS_PP"/>
    <property type="match status" value="1"/>
</dbReference>
<dbReference type="Gene3D" id="1.10.1200.10">
    <property type="entry name" value="ACP-like"/>
    <property type="match status" value="1"/>
</dbReference>
<dbReference type="Pfam" id="PF00550">
    <property type="entry name" value="PP-binding"/>
    <property type="match status" value="1"/>
</dbReference>
<dbReference type="FunFam" id="3.40.50.980:FF:000001">
    <property type="entry name" value="Non-ribosomal peptide synthetase"/>
    <property type="match status" value="1"/>
</dbReference>
<dbReference type="InterPro" id="IPR000873">
    <property type="entry name" value="AMP-dep_synth/lig_dom"/>
</dbReference>
<dbReference type="SUPFAM" id="SSF56801">
    <property type="entry name" value="Acetyl-CoA synthetase-like"/>
    <property type="match status" value="1"/>
</dbReference>
<keyword evidence="3" id="KW-0596">Phosphopantetheine</keyword>
<comment type="cofactor">
    <cofactor evidence="1">
        <name>pantetheine 4'-phosphate</name>
        <dbReference type="ChEBI" id="CHEBI:47942"/>
    </cofactor>
</comment>